<evidence type="ECO:0000313" key="2">
    <source>
        <dbReference type="Proteomes" id="UP001152803"/>
    </source>
</evidence>
<evidence type="ECO:0000313" key="1">
    <source>
        <dbReference type="EMBL" id="KAJ8253639.1"/>
    </source>
</evidence>
<dbReference type="PANTHER" id="PTHR28589:SF1">
    <property type="entry name" value="SMALL RIBOSOMAL SUBUNIT PROTEIN MS34"/>
    <property type="match status" value="1"/>
</dbReference>
<dbReference type="InterPro" id="IPR032053">
    <property type="entry name" value="Ribosomal_mS34"/>
</dbReference>
<organism evidence="1 2">
    <name type="scientific">Conger conger</name>
    <name type="common">Conger eel</name>
    <name type="synonym">Muraena conger</name>
    <dbReference type="NCBI Taxonomy" id="82655"/>
    <lineage>
        <taxon>Eukaryota</taxon>
        <taxon>Metazoa</taxon>
        <taxon>Chordata</taxon>
        <taxon>Craniata</taxon>
        <taxon>Vertebrata</taxon>
        <taxon>Euteleostomi</taxon>
        <taxon>Actinopterygii</taxon>
        <taxon>Neopterygii</taxon>
        <taxon>Teleostei</taxon>
        <taxon>Anguilliformes</taxon>
        <taxon>Congridae</taxon>
        <taxon>Conger</taxon>
    </lineage>
</organism>
<comment type="caution">
    <text evidence="1">The sequence shown here is derived from an EMBL/GenBank/DDBJ whole genome shotgun (WGS) entry which is preliminary data.</text>
</comment>
<protein>
    <recommendedName>
        <fullName evidence="3">28S ribosomal protein S34, mitochondrial</fullName>
    </recommendedName>
</protein>
<accession>A0A9Q1CYX7</accession>
<dbReference type="Pfam" id="PF16053">
    <property type="entry name" value="MRP-S34"/>
    <property type="match status" value="1"/>
</dbReference>
<gene>
    <name evidence="1" type="ORF">COCON_G00202510</name>
</gene>
<dbReference type="GO" id="GO:0005739">
    <property type="term" value="C:mitochondrion"/>
    <property type="evidence" value="ECO:0007669"/>
    <property type="project" value="InterPro"/>
</dbReference>
<dbReference type="AlphaFoldDB" id="A0A9Q1CYX7"/>
<keyword evidence="2" id="KW-1185">Reference proteome</keyword>
<reference evidence="1" key="1">
    <citation type="journal article" date="2023" name="Science">
        <title>Genome structures resolve the early diversification of teleost fishes.</title>
        <authorList>
            <person name="Parey E."/>
            <person name="Louis A."/>
            <person name="Montfort J."/>
            <person name="Bouchez O."/>
            <person name="Roques C."/>
            <person name="Iampietro C."/>
            <person name="Lluch J."/>
            <person name="Castinel A."/>
            <person name="Donnadieu C."/>
            <person name="Desvignes T."/>
            <person name="Floi Bucao C."/>
            <person name="Jouanno E."/>
            <person name="Wen M."/>
            <person name="Mejri S."/>
            <person name="Dirks R."/>
            <person name="Jansen H."/>
            <person name="Henkel C."/>
            <person name="Chen W.J."/>
            <person name="Zahm M."/>
            <person name="Cabau C."/>
            <person name="Klopp C."/>
            <person name="Thompson A.W."/>
            <person name="Robinson-Rechavi M."/>
            <person name="Braasch I."/>
            <person name="Lecointre G."/>
            <person name="Bobe J."/>
            <person name="Postlethwait J.H."/>
            <person name="Berthelot C."/>
            <person name="Roest Crollius H."/>
            <person name="Guiguen Y."/>
        </authorList>
    </citation>
    <scope>NUCLEOTIDE SEQUENCE</scope>
    <source>
        <strain evidence="1">Concon-B</strain>
    </source>
</reference>
<dbReference type="GO" id="GO:0003735">
    <property type="term" value="F:structural constituent of ribosome"/>
    <property type="evidence" value="ECO:0007669"/>
    <property type="project" value="InterPro"/>
</dbReference>
<name>A0A9Q1CYX7_CONCO</name>
<evidence type="ECO:0008006" key="3">
    <source>
        <dbReference type="Google" id="ProtNLM"/>
    </source>
</evidence>
<dbReference type="OrthoDB" id="16434at2759"/>
<dbReference type="PANTHER" id="PTHR28589">
    <property type="entry name" value="28S RIBOSOMAL PROTEIN S34, MITOCHONDRIAL"/>
    <property type="match status" value="1"/>
</dbReference>
<dbReference type="Proteomes" id="UP001152803">
    <property type="component" value="Unassembled WGS sequence"/>
</dbReference>
<dbReference type="EMBL" id="JAFJMO010000016">
    <property type="protein sequence ID" value="KAJ8253639.1"/>
    <property type="molecule type" value="Genomic_DNA"/>
</dbReference>
<proteinExistence type="predicted"/>
<sequence>MLVEVVLKKSSDLYFVLIPEIIHYRPLRIQKYALDYETMTRPYTGKRLPILAWESVRRESRLFSLLAGIRLFGVGRIVTRTSWLSDHKEPCYWKITKAKVDYTGENMDHGKAWGILTFKGKEESEVKEMDKVMYHDWRVVPKHEEEEFTRFTPVPDRDTGPSCVPYPPLLRAMILAQRRRGGETVTQEPTIDLHRHVVLNKEYFQNKEKQRGGPAS</sequence>